<dbReference type="InterPro" id="IPR036185">
    <property type="entry name" value="DNA_heli_DnaB-like_N_sf"/>
</dbReference>
<keyword evidence="6" id="KW-0067">ATP-binding</keyword>
<dbReference type="InterPro" id="IPR016136">
    <property type="entry name" value="DNA_helicase_N/primase_C"/>
</dbReference>
<feature type="domain" description="SF4 helicase" evidence="11">
    <location>
        <begin position="181"/>
        <end position="458"/>
    </location>
</feature>
<keyword evidence="5 12" id="KW-0347">Helicase</keyword>
<dbReference type="Gene3D" id="1.10.860.10">
    <property type="entry name" value="DNAb Helicase, Chain A"/>
    <property type="match status" value="1"/>
</dbReference>
<dbReference type="GO" id="GO:0005524">
    <property type="term" value="F:ATP binding"/>
    <property type="evidence" value="ECO:0007669"/>
    <property type="project" value="UniProtKB-KW"/>
</dbReference>
<accession>A0A6J5NQ78</accession>
<organism evidence="12">
    <name type="scientific">uncultured Caudovirales phage</name>
    <dbReference type="NCBI Taxonomy" id="2100421"/>
    <lineage>
        <taxon>Viruses</taxon>
        <taxon>Duplodnaviria</taxon>
        <taxon>Heunggongvirae</taxon>
        <taxon>Uroviricota</taxon>
        <taxon>Caudoviricetes</taxon>
        <taxon>Peduoviridae</taxon>
        <taxon>Maltschvirus</taxon>
        <taxon>Maltschvirus maltsch</taxon>
    </lineage>
</organism>
<evidence type="ECO:0000313" key="12">
    <source>
        <dbReference type="EMBL" id="CAB4159158.1"/>
    </source>
</evidence>
<dbReference type="InterPro" id="IPR007694">
    <property type="entry name" value="DNA_helicase_DnaB-like_C"/>
</dbReference>
<dbReference type="Pfam" id="PF00772">
    <property type="entry name" value="DnaB"/>
    <property type="match status" value="1"/>
</dbReference>
<dbReference type="EC" id="5.6.2.3" evidence="9"/>
<gene>
    <name evidence="12" type="ORF">UFOVP704_58</name>
</gene>
<dbReference type="PROSITE" id="PS51199">
    <property type="entry name" value="SF4_HELICASE"/>
    <property type="match status" value="1"/>
</dbReference>
<evidence type="ECO:0000256" key="1">
    <source>
        <dbReference type="ARBA" id="ARBA00008428"/>
    </source>
</evidence>
<keyword evidence="4" id="KW-0378">Hydrolase</keyword>
<dbReference type="Gene3D" id="3.40.50.300">
    <property type="entry name" value="P-loop containing nucleotide triphosphate hydrolases"/>
    <property type="match status" value="1"/>
</dbReference>
<evidence type="ECO:0000256" key="4">
    <source>
        <dbReference type="ARBA" id="ARBA00022801"/>
    </source>
</evidence>
<reference evidence="12" key="1">
    <citation type="submission" date="2020-04" db="EMBL/GenBank/DDBJ databases">
        <authorList>
            <person name="Chiriac C."/>
            <person name="Salcher M."/>
            <person name="Ghai R."/>
            <person name="Kavagutti S V."/>
        </authorList>
    </citation>
    <scope>NUCLEOTIDE SEQUENCE</scope>
</reference>
<keyword evidence="3" id="KW-0547">Nucleotide-binding</keyword>
<dbReference type="InterPro" id="IPR027417">
    <property type="entry name" value="P-loop_NTPase"/>
</dbReference>
<keyword evidence="8" id="KW-0413">Isomerase</keyword>
<protein>
    <recommendedName>
        <fullName evidence="9">DNA 5'-3' helicase</fullName>
        <ecNumber evidence="9">5.6.2.3</ecNumber>
    </recommendedName>
</protein>
<dbReference type="SUPFAM" id="SSF48024">
    <property type="entry name" value="N-terminal domain of DnaB helicase"/>
    <property type="match status" value="1"/>
</dbReference>
<dbReference type="EMBL" id="LR796675">
    <property type="protein sequence ID" value="CAB4159158.1"/>
    <property type="molecule type" value="Genomic_DNA"/>
</dbReference>
<dbReference type="PANTHER" id="PTHR30153:SF2">
    <property type="entry name" value="REPLICATIVE DNA HELICASE"/>
    <property type="match status" value="1"/>
</dbReference>
<dbReference type="GO" id="GO:0016787">
    <property type="term" value="F:hydrolase activity"/>
    <property type="evidence" value="ECO:0007669"/>
    <property type="project" value="UniProtKB-KW"/>
</dbReference>
<name>A0A6J5NQ78_9CAUD</name>
<evidence type="ECO:0000259" key="11">
    <source>
        <dbReference type="PROSITE" id="PS51199"/>
    </source>
</evidence>
<dbReference type="SUPFAM" id="SSF52540">
    <property type="entry name" value="P-loop containing nucleoside triphosphate hydrolases"/>
    <property type="match status" value="1"/>
</dbReference>
<evidence type="ECO:0000256" key="5">
    <source>
        <dbReference type="ARBA" id="ARBA00022806"/>
    </source>
</evidence>
<evidence type="ECO:0000256" key="7">
    <source>
        <dbReference type="ARBA" id="ARBA00023125"/>
    </source>
</evidence>
<comment type="similarity">
    <text evidence="1">Belongs to the helicase family. DnaB subfamily.</text>
</comment>
<dbReference type="InterPro" id="IPR007693">
    <property type="entry name" value="DNA_helicase_DnaB-like_N"/>
</dbReference>
<comment type="catalytic activity">
    <reaction evidence="10">
        <text>ATP + H2O = ADP + phosphate + H(+)</text>
        <dbReference type="Rhea" id="RHEA:13065"/>
        <dbReference type="ChEBI" id="CHEBI:15377"/>
        <dbReference type="ChEBI" id="CHEBI:15378"/>
        <dbReference type="ChEBI" id="CHEBI:30616"/>
        <dbReference type="ChEBI" id="CHEBI:43474"/>
        <dbReference type="ChEBI" id="CHEBI:456216"/>
        <dbReference type="EC" id="5.6.2.3"/>
    </reaction>
</comment>
<proteinExistence type="inferred from homology"/>
<keyword evidence="7" id="KW-0238">DNA-binding</keyword>
<dbReference type="CDD" id="cd00984">
    <property type="entry name" value="DnaB_C"/>
    <property type="match status" value="1"/>
</dbReference>
<dbReference type="GO" id="GO:0043139">
    <property type="term" value="F:5'-3' DNA helicase activity"/>
    <property type="evidence" value="ECO:0007669"/>
    <property type="project" value="UniProtKB-EC"/>
</dbReference>
<dbReference type="GO" id="GO:0003677">
    <property type="term" value="F:DNA binding"/>
    <property type="evidence" value="ECO:0007669"/>
    <property type="project" value="UniProtKB-KW"/>
</dbReference>
<evidence type="ECO:0000256" key="2">
    <source>
        <dbReference type="ARBA" id="ARBA00022705"/>
    </source>
</evidence>
<keyword evidence="2" id="KW-0235">DNA replication</keyword>
<dbReference type="Pfam" id="PF03796">
    <property type="entry name" value="DnaB_C"/>
    <property type="match status" value="1"/>
</dbReference>
<evidence type="ECO:0000256" key="10">
    <source>
        <dbReference type="ARBA" id="ARBA00048954"/>
    </source>
</evidence>
<dbReference type="PANTHER" id="PTHR30153">
    <property type="entry name" value="REPLICATIVE DNA HELICASE DNAB"/>
    <property type="match status" value="1"/>
</dbReference>
<evidence type="ECO:0000256" key="6">
    <source>
        <dbReference type="ARBA" id="ARBA00022840"/>
    </source>
</evidence>
<evidence type="ECO:0000256" key="3">
    <source>
        <dbReference type="ARBA" id="ARBA00022741"/>
    </source>
</evidence>
<evidence type="ECO:0000256" key="9">
    <source>
        <dbReference type="ARBA" id="ARBA00044969"/>
    </source>
</evidence>
<dbReference type="GO" id="GO:0006260">
    <property type="term" value="P:DNA replication"/>
    <property type="evidence" value="ECO:0007669"/>
    <property type="project" value="UniProtKB-KW"/>
</dbReference>
<sequence length="461" mass="51510">MNKEPNLRSVGFNIEIPSDVMSEQSLIASVLLGGKKLFKNLTHINKSMFYRVSHSLIWDAYISIDAAGQDIDIVTVNEELTKRNALEACGGLGYIMQCAELLPSTSNYESYVKLVIEYHRRREIIFSSELASKKASIGDDDIDSIIADLNKSVSFTNSGNASEDLSKLIWDTTSEALSREVDKVDFSIGSGYEEVDSITGGWRDGELIILGGRPSMGKSSLGLQYAWNAARFMRTLDQRTGVLIISAEMSKDMVTARMLSIYSEVDSQVIQTKKLNNYQKDKLQTVAQEARTLNVRIIADKTVTLGGIRDAIRDAQKSFHVGLVVVDYLQMIAMPSSYKSENRTRDIGVISRGLKDIAREYKCPVIALSSLSRAVEQRQDKRPMMSDLRESGDIESDADVIQFIYRAGYYEQKQSGDEEQESDKAEVITAKNRNGKTGVSLLQFEPRYAKFTEFQSGGFFL</sequence>
<evidence type="ECO:0000256" key="8">
    <source>
        <dbReference type="ARBA" id="ARBA00023235"/>
    </source>
</evidence>